<dbReference type="Proteomes" id="UP000465266">
    <property type="component" value="Unassembled WGS sequence"/>
</dbReference>
<reference evidence="2 3" key="1">
    <citation type="submission" date="2020-01" db="EMBL/GenBank/DDBJ databases">
        <title>Draft genome sequence of Aspergillus udagawae IFM 53868.</title>
        <authorList>
            <person name="Takahashi H."/>
            <person name="Yaguchi T."/>
        </authorList>
    </citation>
    <scope>NUCLEOTIDE SEQUENCE [LARGE SCALE GENOMIC DNA]</scope>
    <source>
        <strain evidence="2 3">IFM 53868</strain>
    </source>
</reference>
<comment type="caution">
    <text evidence="2">The sequence shown here is derived from an EMBL/GenBank/DDBJ whole genome shotgun (WGS) entry which is preliminary data.</text>
</comment>
<protein>
    <recommendedName>
        <fullName evidence="4">Cysteine-rich transmembrane CYSTM domain-containing protein</fullName>
    </recommendedName>
</protein>
<gene>
    <name evidence="2" type="ORF">IFM53868_00895</name>
</gene>
<sequence>MFNLNPFKSKEEQRQQPTWDPNTLTMTQPATPAAPNQLVSQPPPAQEQMDMRLRGGGEKEAVCCGVCAGLACFECCECCC</sequence>
<accession>A0ABQ1A3L6</accession>
<evidence type="ECO:0008006" key="4">
    <source>
        <dbReference type="Google" id="ProtNLM"/>
    </source>
</evidence>
<feature type="compositionally biased region" description="Polar residues" evidence="1">
    <location>
        <begin position="15"/>
        <end position="30"/>
    </location>
</feature>
<evidence type="ECO:0000313" key="2">
    <source>
        <dbReference type="EMBL" id="GFF72740.1"/>
    </source>
</evidence>
<feature type="region of interest" description="Disordered" evidence="1">
    <location>
        <begin position="1"/>
        <end position="49"/>
    </location>
</feature>
<organism evidence="2 3">
    <name type="scientific">Aspergillus udagawae</name>
    <dbReference type="NCBI Taxonomy" id="91492"/>
    <lineage>
        <taxon>Eukaryota</taxon>
        <taxon>Fungi</taxon>
        <taxon>Dikarya</taxon>
        <taxon>Ascomycota</taxon>
        <taxon>Pezizomycotina</taxon>
        <taxon>Eurotiomycetes</taxon>
        <taxon>Eurotiomycetidae</taxon>
        <taxon>Eurotiales</taxon>
        <taxon>Aspergillaceae</taxon>
        <taxon>Aspergillus</taxon>
        <taxon>Aspergillus subgen. Fumigati</taxon>
    </lineage>
</organism>
<keyword evidence="3" id="KW-1185">Reference proteome</keyword>
<dbReference type="EMBL" id="BLKG01000005">
    <property type="protein sequence ID" value="GFF72740.1"/>
    <property type="molecule type" value="Genomic_DNA"/>
</dbReference>
<evidence type="ECO:0000313" key="3">
    <source>
        <dbReference type="Proteomes" id="UP000465266"/>
    </source>
</evidence>
<evidence type="ECO:0000256" key="1">
    <source>
        <dbReference type="SAM" id="MobiDB-lite"/>
    </source>
</evidence>
<proteinExistence type="predicted"/>
<name>A0ABQ1A3L6_9EURO</name>